<evidence type="ECO:0000313" key="2">
    <source>
        <dbReference type="Proteomes" id="UP001499933"/>
    </source>
</evidence>
<reference evidence="2" key="1">
    <citation type="journal article" date="2019" name="Int. J. Syst. Evol. Microbiol.">
        <title>The Global Catalogue of Microorganisms (GCM) 10K type strain sequencing project: providing services to taxonomists for standard genome sequencing and annotation.</title>
        <authorList>
            <consortium name="The Broad Institute Genomics Platform"/>
            <consortium name="The Broad Institute Genome Sequencing Center for Infectious Disease"/>
            <person name="Wu L."/>
            <person name="Ma J."/>
        </authorList>
    </citation>
    <scope>NUCLEOTIDE SEQUENCE [LARGE SCALE GENOMIC DNA]</scope>
    <source>
        <strain evidence="2">JCM 14901</strain>
    </source>
</reference>
<gene>
    <name evidence="1" type="ORF">GCM10009776_12760</name>
</gene>
<accession>A0ABP5BVQ8</accession>
<proteinExistence type="predicted"/>
<comment type="caution">
    <text evidence="1">The sequence shown here is derived from an EMBL/GenBank/DDBJ whole genome shotgun (WGS) entry which is preliminary data.</text>
</comment>
<name>A0ABP5BVQ8_9MICO</name>
<dbReference type="Proteomes" id="UP001499933">
    <property type="component" value="Unassembled WGS sequence"/>
</dbReference>
<dbReference type="EMBL" id="BAAAOG010000002">
    <property type="protein sequence ID" value="GAA1952353.1"/>
    <property type="molecule type" value="Genomic_DNA"/>
</dbReference>
<organism evidence="1 2">
    <name type="scientific">Microbacterium deminutum</name>
    <dbReference type="NCBI Taxonomy" id="344164"/>
    <lineage>
        <taxon>Bacteria</taxon>
        <taxon>Bacillati</taxon>
        <taxon>Actinomycetota</taxon>
        <taxon>Actinomycetes</taxon>
        <taxon>Micrococcales</taxon>
        <taxon>Microbacteriaceae</taxon>
        <taxon>Microbacterium</taxon>
    </lineage>
</organism>
<sequence length="60" mass="6372">MSGPHADWNQQIIDEFRANGGDITSRGFGRSLVLVHHIGAKSGIERVAPVMASARTTTPG</sequence>
<dbReference type="InterPro" id="IPR012349">
    <property type="entry name" value="Split_barrel_FMN-bd"/>
</dbReference>
<dbReference type="RefSeq" id="WP_344092508.1">
    <property type="nucleotide sequence ID" value="NZ_BAAAOG010000002.1"/>
</dbReference>
<dbReference type="Gene3D" id="2.30.110.10">
    <property type="entry name" value="Electron Transport, Fmn-binding Protein, Chain A"/>
    <property type="match status" value="1"/>
</dbReference>
<protein>
    <submittedName>
        <fullName evidence="1">Uncharacterized protein</fullName>
    </submittedName>
</protein>
<evidence type="ECO:0000313" key="1">
    <source>
        <dbReference type="EMBL" id="GAA1952353.1"/>
    </source>
</evidence>
<keyword evidence="2" id="KW-1185">Reference proteome</keyword>